<organism evidence="2 3">
    <name type="scientific">Marchantia polymorpha subsp. ruderalis</name>
    <dbReference type="NCBI Taxonomy" id="1480154"/>
    <lineage>
        <taxon>Eukaryota</taxon>
        <taxon>Viridiplantae</taxon>
        <taxon>Streptophyta</taxon>
        <taxon>Embryophyta</taxon>
        <taxon>Marchantiophyta</taxon>
        <taxon>Marchantiopsida</taxon>
        <taxon>Marchantiidae</taxon>
        <taxon>Marchantiales</taxon>
        <taxon>Marchantiaceae</taxon>
        <taxon>Marchantia</taxon>
    </lineage>
</organism>
<evidence type="ECO:0000313" key="3">
    <source>
        <dbReference type="Proteomes" id="UP000077202"/>
    </source>
</evidence>
<feature type="region of interest" description="Disordered" evidence="1">
    <location>
        <begin position="29"/>
        <end position="48"/>
    </location>
</feature>
<sequence length="122" mass="13587">MTKNIVQIDSVPLLLRFAAYFGISMGEKHRRKHREQERGPAGVGFGGLISPSVAPETRLHLKVDVTEQQLHLTDISHDGCDVGGVAEEEEKSDLNLSFEFQDYCDCYGFDPSPPLVHAEITF</sequence>
<protein>
    <submittedName>
        <fullName evidence="2">Uncharacterized protein</fullName>
    </submittedName>
</protein>
<dbReference type="EMBL" id="LVLJ01000668">
    <property type="protein sequence ID" value="OAE33269.1"/>
    <property type="molecule type" value="Genomic_DNA"/>
</dbReference>
<evidence type="ECO:0000256" key="1">
    <source>
        <dbReference type="SAM" id="MobiDB-lite"/>
    </source>
</evidence>
<dbReference type="Proteomes" id="UP000077202">
    <property type="component" value="Unassembled WGS sequence"/>
</dbReference>
<name>A0A176WJQ6_MARPO</name>
<keyword evidence="3" id="KW-1185">Reference proteome</keyword>
<comment type="caution">
    <text evidence="2">The sequence shown here is derived from an EMBL/GenBank/DDBJ whole genome shotgun (WGS) entry which is preliminary data.</text>
</comment>
<proteinExistence type="predicted"/>
<reference evidence="2" key="1">
    <citation type="submission" date="2016-03" db="EMBL/GenBank/DDBJ databases">
        <title>Mechanisms controlling the formation of the plant cell surface in tip-growing cells are functionally conserved among land plants.</title>
        <authorList>
            <person name="Honkanen S."/>
            <person name="Jones V.A."/>
            <person name="Morieri G."/>
            <person name="Champion C."/>
            <person name="Hetherington A.J."/>
            <person name="Kelly S."/>
            <person name="Saint-Marcoux D."/>
            <person name="Proust H."/>
            <person name="Prescott H."/>
            <person name="Dolan L."/>
        </authorList>
    </citation>
    <scope>NUCLEOTIDE SEQUENCE [LARGE SCALE GENOMIC DNA]</scope>
    <source>
        <tissue evidence="2">Whole gametophyte</tissue>
    </source>
</reference>
<evidence type="ECO:0000313" key="2">
    <source>
        <dbReference type="EMBL" id="OAE33269.1"/>
    </source>
</evidence>
<dbReference type="AlphaFoldDB" id="A0A176WJQ6"/>
<gene>
    <name evidence="2" type="ORF">AXG93_1200s1310</name>
</gene>
<accession>A0A176WJQ6</accession>